<dbReference type="EMBL" id="GDJX01027097">
    <property type="protein sequence ID" value="JAT40839.1"/>
    <property type="molecule type" value="Transcribed_RNA"/>
</dbReference>
<keyword evidence="6" id="KW-0227">DNA damage</keyword>
<feature type="compositionally biased region" description="Polar residues" evidence="15">
    <location>
        <begin position="661"/>
        <end position="681"/>
    </location>
</feature>
<feature type="coiled-coil region" evidence="14">
    <location>
        <begin position="706"/>
        <end position="786"/>
    </location>
</feature>
<reference evidence="17" key="1">
    <citation type="submission" date="2015-07" db="EMBL/GenBank/DDBJ databases">
        <title>Transcriptome Assembly of Anthurium amnicola.</title>
        <authorList>
            <person name="Suzuki J."/>
        </authorList>
    </citation>
    <scope>NUCLEOTIDE SEQUENCE</scope>
</reference>
<proteinExistence type="inferred from homology"/>
<evidence type="ECO:0000259" key="16">
    <source>
        <dbReference type="Pfam" id="PF17942"/>
    </source>
</evidence>
<feature type="compositionally biased region" description="Acidic residues" evidence="15">
    <location>
        <begin position="35"/>
        <end position="45"/>
    </location>
</feature>
<evidence type="ECO:0000256" key="10">
    <source>
        <dbReference type="ARBA" id="ARBA00023054"/>
    </source>
</evidence>
<evidence type="ECO:0000256" key="11">
    <source>
        <dbReference type="ARBA" id="ARBA00023158"/>
    </source>
</evidence>
<evidence type="ECO:0000313" key="17">
    <source>
        <dbReference type="EMBL" id="JAT40839.1"/>
    </source>
</evidence>
<dbReference type="GO" id="GO:0005524">
    <property type="term" value="F:ATP binding"/>
    <property type="evidence" value="ECO:0007669"/>
    <property type="project" value="UniProtKB-KW"/>
</dbReference>
<evidence type="ECO:0000256" key="4">
    <source>
        <dbReference type="ARBA" id="ARBA00022741"/>
    </source>
</evidence>
<dbReference type="PANTHER" id="PTHR23336:SF80">
    <property type="entry name" value="PROTEIN MICRORCHIDIA 7-LIKE"/>
    <property type="match status" value="1"/>
</dbReference>
<dbReference type="SUPFAM" id="SSF55874">
    <property type="entry name" value="ATPase domain of HSP90 chaperone/DNA topoisomerase II/histidine kinase"/>
    <property type="match status" value="1"/>
</dbReference>
<keyword evidence="11" id="KW-0943">RNA-mediated gene silencing</keyword>
<evidence type="ECO:0000256" key="12">
    <source>
        <dbReference type="ARBA" id="ARBA00023204"/>
    </source>
</evidence>
<dbReference type="AlphaFoldDB" id="A0A1D1XEM8"/>
<comment type="similarity">
    <text evidence="2">Belongs to the MORC ATPase protein family.</text>
</comment>
<evidence type="ECO:0000256" key="6">
    <source>
        <dbReference type="ARBA" id="ARBA00022763"/>
    </source>
</evidence>
<dbReference type="GO" id="GO:0004519">
    <property type="term" value="F:endonuclease activity"/>
    <property type="evidence" value="ECO:0007669"/>
    <property type="project" value="UniProtKB-KW"/>
</dbReference>
<organism evidence="17">
    <name type="scientific">Anthurium amnicola</name>
    <dbReference type="NCBI Taxonomy" id="1678845"/>
    <lineage>
        <taxon>Eukaryota</taxon>
        <taxon>Viridiplantae</taxon>
        <taxon>Streptophyta</taxon>
        <taxon>Embryophyta</taxon>
        <taxon>Tracheophyta</taxon>
        <taxon>Spermatophyta</taxon>
        <taxon>Magnoliopsida</taxon>
        <taxon>Liliopsida</taxon>
        <taxon>Araceae</taxon>
        <taxon>Pothoideae</taxon>
        <taxon>Potheae</taxon>
        <taxon>Anthurium</taxon>
    </lineage>
</organism>
<evidence type="ECO:0000256" key="2">
    <source>
        <dbReference type="ARBA" id="ARBA00007845"/>
    </source>
</evidence>
<name>A0A1D1XEM8_9ARAE</name>
<dbReference type="GO" id="GO:0006281">
    <property type="term" value="P:DNA repair"/>
    <property type="evidence" value="ECO:0007669"/>
    <property type="project" value="UniProtKB-KW"/>
</dbReference>
<sequence>MDSVVKEEILDAEMPLDPVVRSEPPRPVAVIDLSSSDDSDSDSDSGDEHGASMAVEKKPRVLDGAADAGGPLKKRKAWDGAAGFALPIGFLDPLPREDAPPLPLPPPISVVPPLTPVLKSCKQFWKAGDYVGDALVESSSLSVGMDHVRVHPKFLHSNATSHKWALGALAELLDNALDEVCNGATFVNIDVLENKKDKTKMVLVEDNGGGMDPDKMRQCMSLGYSSKSKTANTIGQYGNGFKTSTMRLGADVIVFSRCRAKGGKSSTQSIGILSYTFLRNTGKEDIVVPMLDYEKEGENWNKLVRSSTVDWNKNLETIMQWSPYPTEDDLLQQFGSITDQGTRIVIYNLWEDDQGELELDFGSDRYDIQVRGGSRDEKKIQMASQFPNSRHFLTYRHSLRSYASILYLRLPQGFTMILRGKEIEHHNIVNDMMLKQEVTYKPHCTGDGAPRDPNMVAVVTIGFVKDAKDHVDVQGFNVYHKNRLIKPFWRVWNAAGSGGRGVIGVLEANFIEPAHDKQDFERTTVLARLEARLVVMQKKYWGRHSHMVGYRQITRKTLSEDTLDKEISPEAVRQPSSGLHKNSTQFQRSTGKSYVSPIESARMRDSKFINGHSTSPRKNGNKNAKNSGEKLSNSESRIRRPSHWSDSDSDSAHVANAGALNVSTDSRTSASSGGLDQSASRSHSKEAGVACNGDESKLPNTNVTSFEQLKDENRELRERINKMEGQKNSLIKKLEEAEKRLDQVNKEQEALIDIFSEERSRRDKEEENLRKKLKDASTTIQELLQKLSYSSTIKS</sequence>
<evidence type="ECO:0000256" key="7">
    <source>
        <dbReference type="ARBA" id="ARBA00022801"/>
    </source>
</evidence>
<keyword evidence="12" id="KW-0234">DNA repair</keyword>
<keyword evidence="9" id="KW-0156">Chromatin regulator</keyword>
<gene>
    <name evidence="17" type="primary">Morc4_4</name>
    <name evidence="17" type="ORF">g.76993</name>
</gene>
<keyword evidence="5" id="KW-0255">Endonuclease</keyword>
<feature type="domain" description="Morc S5" evidence="16">
    <location>
        <begin position="397"/>
        <end position="541"/>
    </location>
</feature>
<dbReference type="InterPro" id="IPR036890">
    <property type="entry name" value="HATPase_C_sf"/>
</dbReference>
<dbReference type="GO" id="GO:0016887">
    <property type="term" value="F:ATP hydrolysis activity"/>
    <property type="evidence" value="ECO:0007669"/>
    <property type="project" value="InterPro"/>
</dbReference>
<feature type="compositionally biased region" description="Basic and acidic residues" evidence="15">
    <location>
        <begin position="46"/>
        <end position="61"/>
    </location>
</feature>
<evidence type="ECO:0000256" key="9">
    <source>
        <dbReference type="ARBA" id="ARBA00022853"/>
    </source>
</evidence>
<keyword evidence="10 14" id="KW-0175">Coiled coil</keyword>
<keyword evidence="4" id="KW-0547">Nucleotide-binding</keyword>
<evidence type="ECO:0000256" key="5">
    <source>
        <dbReference type="ARBA" id="ARBA00022759"/>
    </source>
</evidence>
<dbReference type="FunFam" id="3.30.565.10:FF:000075">
    <property type="entry name" value="MORC family CW-type zinc finger protein 4"/>
    <property type="match status" value="1"/>
</dbReference>
<evidence type="ECO:0000256" key="1">
    <source>
        <dbReference type="ARBA" id="ARBA00004123"/>
    </source>
</evidence>
<dbReference type="InterPro" id="IPR041006">
    <property type="entry name" value="Morc_S5"/>
</dbReference>
<keyword evidence="13" id="KW-0539">Nucleus</keyword>
<feature type="compositionally biased region" description="Polar residues" evidence="15">
    <location>
        <begin position="611"/>
        <end position="635"/>
    </location>
</feature>
<evidence type="ECO:0000256" key="8">
    <source>
        <dbReference type="ARBA" id="ARBA00022840"/>
    </source>
</evidence>
<protein>
    <submittedName>
        <fullName evidence="17">MORC family CW-type zinc finger protein 4</fullName>
    </submittedName>
</protein>
<evidence type="ECO:0000256" key="15">
    <source>
        <dbReference type="SAM" id="MobiDB-lite"/>
    </source>
</evidence>
<dbReference type="Pfam" id="PF13589">
    <property type="entry name" value="HATPase_c_3"/>
    <property type="match status" value="1"/>
</dbReference>
<dbReference type="PANTHER" id="PTHR23336">
    <property type="entry name" value="ZINC FINGER CW-TYPE COILED-COIL DOMAIN PROTEIN 3"/>
    <property type="match status" value="1"/>
</dbReference>
<accession>A0A1D1XEM8</accession>
<dbReference type="GO" id="GO:0031349">
    <property type="term" value="P:positive regulation of defense response"/>
    <property type="evidence" value="ECO:0007669"/>
    <property type="project" value="UniProtKB-ARBA"/>
</dbReference>
<dbReference type="GO" id="GO:0031047">
    <property type="term" value="P:regulatory ncRNA-mediated gene silencing"/>
    <property type="evidence" value="ECO:0007669"/>
    <property type="project" value="UniProtKB-KW"/>
</dbReference>
<evidence type="ECO:0000256" key="3">
    <source>
        <dbReference type="ARBA" id="ARBA00022722"/>
    </source>
</evidence>
<dbReference type="InterPro" id="IPR045261">
    <property type="entry name" value="MORC_ATPase"/>
</dbReference>
<keyword evidence="7" id="KW-0378">Hydrolase</keyword>
<keyword evidence="3" id="KW-0540">Nuclease</keyword>
<feature type="compositionally biased region" description="Polar residues" evidence="15">
    <location>
        <begin position="574"/>
        <end position="593"/>
    </location>
</feature>
<feature type="region of interest" description="Disordered" evidence="15">
    <location>
        <begin position="1"/>
        <end position="68"/>
    </location>
</feature>
<comment type="subcellular location">
    <subcellularLocation>
        <location evidence="1">Nucleus</location>
    </subcellularLocation>
</comment>
<evidence type="ECO:0000256" key="13">
    <source>
        <dbReference type="ARBA" id="ARBA00023242"/>
    </source>
</evidence>
<keyword evidence="8" id="KW-0067">ATP-binding</keyword>
<feature type="region of interest" description="Disordered" evidence="15">
    <location>
        <begin position="561"/>
        <end position="703"/>
    </location>
</feature>
<dbReference type="GO" id="GO:0006325">
    <property type="term" value="P:chromatin organization"/>
    <property type="evidence" value="ECO:0007669"/>
    <property type="project" value="UniProtKB-KW"/>
</dbReference>
<dbReference type="GO" id="GO:0005634">
    <property type="term" value="C:nucleus"/>
    <property type="evidence" value="ECO:0007669"/>
    <property type="project" value="UniProtKB-SubCell"/>
</dbReference>
<evidence type="ECO:0000256" key="14">
    <source>
        <dbReference type="SAM" id="Coils"/>
    </source>
</evidence>
<dbReference type="Gene3D" id="3.30.565.10">
    <property type="entry name" value="Histidine kinase-like ATPase, C-terminal domain"/>
    <property type="match status" value="1"/>
</dbReference>
<dbReference type="Pfam" id="PF17942">
    <property type="entry name" value="Morc6_S5"/>
    <property type="match status" value="1"/>
</dbReference>